<reference evidence="4" key="1">
    <citation type="submission" date="2013-09" db="EMBL/GenBank/DDBJ databases">
        <title>The Genome Sequence of Anopheles maculatus species B.</title>
        <authorList>
            <consortium name="The Broad Institute Genomics Platform"/>
            <person name="Neafsey D.E."/>
            <person name="Besansky N."/>
            <person name="Howell P."/>
            <person name="Walton C."/>
            <person name="Young S.K."/>
            <person name="Zeng Q."/>
            <person name="Gargeya S."/>
            <person name="Fitzgerald M."/>
            <person name="Haas B."/>
            <person name="Abouelleil A."/>
            <person name="Allen A.W."/>
            <person name="Alvarado L."/>
            <person name="Arachchi H.M."/>
            <person name="Berlin A.M."/>
            <person name="Chapman S.B."/>
            <person name="Gainer-Dewar J."/>
            <person name="Goldberg J."/>
            <person name="Griggs A."/>
            <person name="Gujja S."/>
            <person name="Hansen M."/>
            <person name="Howarth C."/>
            <person name="Imamovic A."/>
            <person name="Ireland A."/>
            <person name="Larimer J."/>
            <person name="McCowan C."/>
            <person name="Murphy C."/>
            <person name="Pearson M."/>
            <person name="Poon T.W."/>
            <person name="Priest M."/>
            <person name="Roberts A."/>
            <person name="Saif S."/>
            <person name="Shea T."/>
            <person name="Sisk P."/>
            <person name="Sykes S."/>
            <person name="Wortman J."/>
            <person name="Nusbaum C."/>
            <person name="Birren B."/>
        </authorList>
    </citation>
    <scope>NUCLEOTIDE SEQUENCE [LARGE SCALE GENOMIC DNA]</scope>
    <source>
        <strain evidence="4">maculatus3</strain>
    </source>
</reference>
<dbReference type="GO" id="GO:0007266">
    <property type="term" value="P:Rho protein signal transduction"/>
    <property type="evidence" value="ECO:0007669"/>
    <property type="project" value="InterPro"/>
</dbReference>
<dbReference type="AlphaFoldDB" id="A0A182SV26"/>
<evidence type="ECO:0000313" key="3">
    <source>
        <dbReference type="EnsemblMetazoa" id="AMAM014026-PA"/>
    </source>
</evidence>
<dbReference type="PRINTS" id="PR00805">
    <property type="entry name" value="ALPHACATENIN"/>
</dbReference>
<evidence type="ECO:0000256" key="2">
    <source>
        <dbReference type="ARBA" id="ARBA00022490"/>
    </source>
</evidence>
<reference evidence="3" key="2">
    <citation type="submission" date="2020-05" db="UniProtKB">
        <authorList>
            <consortium name="EnsemblMetazoa"/>
        </authorList>
    </citation>
    <scope>IDENTIFICATION</scope>
    <source>
        <strain evidence="3">maculatus3</strain>
    </source>
</reference>
<organism evidence="3 4">
    <name type="scientific">Anopheles maculatus</name>
    <dbReference type="NCBI Taxonomy" id="74869"/>
    <lineage>
        <taxon>Eukaryota</taxon>
        <taxon>Metazoa</taxon>
        <taxon>Ecdysozoa</taxon>
        <taxon>Arthropoda</taxon>
        <taxon>Hexapoda</taxon>
        <taxon>Insecta</taxon>
        <taxon>Pterygota</taxon>
        <taxon>Neoptera</taxon>
        <taxon>Endopterygota</taxon>
        <taxon>Diptera</taxon>
        <taxon>Nematocera</taxon>
        <taxon>Culicoidea</taxon>
        <taxon>Culicidae</taxon>
        <taxon>Anophelinae</taxon>
        <taxon>Anopheles</taxon>
        <taxon>Anopheles maculatus group</taxon>
    </lineage>
</organism>
<evidence type="ECO:0000313" key="4">
    <source>
        <dbReference type="Proteomes" id="UP000075901"/>
    </source>
</evidence>
<keyword evidence="2" id="KW-0963">Cytoplasm</keyword>
<dbReference type="VEuPathDB" id="VectorBase:AMAM014026"/>
<comment type="subcellular location">
    <subcellularLocation>
        <location evidence="1">Cytoplasm</location>
    </subcellularLocation>
</comment>
<protein>
    <submittedName>
        <fullName evidence="3">Uncharacterized protein</fullName>
    </submittedName>
</protein>
<dbReference type="GO" id="GO:0045296">
    <property type="term" value="F:cadherin binding"/>
    <property type="evidence" value="ECO:0007669"/>
    <property type="project" value="InterPro"/>
</dbReference>
<dbReference type="Proteomes" id="UP000075901">
    <property type="component" value="Unassembled WGS sequence"/>
</dbReference>
<evidence type="ECO:0000256" key="1">
    <source>
        <dbReference type="ARBA" id="ARBA00004496"/>
    </source>
</evidence>
<dbReference type="GO" id="GO:0007155">
    <property type="term" value="P:cell adhesion"/>
    <property type="evidence" value="ECO:0007669"/>
    <property type="project" value="InterPro"/>
</dbReference>
<dbReference type="GO" id="GO:0051015">
    <property type="term" value="F:actin filament binding"/>
    <property type="evidence" value="ECO:0007669"/>
    <property type="project" value="InterPro"/>
</dbReference>
<sequence length="129" mass="14206">MSRIKLVGNRNESSSIERLCDIAATDPTVGYSPRPNPIDDRGPMIRAARTLLSSVTRVLLLADIVVVKQLLLAKDRVARTLGRLESVANFTEFVKAFSVFGAEMVELAHVTDSSAWNELAEWKQTATYG</sequence>
<dbReference type="EnsemblMetazoa" id="AMAM014026-RA">
    <property type="protein sequence ID" value="AMAM014026-PA"/>
    <property type="gene ID" value="AMAM014026"/>
</dbReference>
<dbReference type="InterPro" id="IPR036723">
    <property type="entry name" value="Alpha-catenin/vinculin-like_sf"/>
</dbReference>
<keyword evidence="4" id="KW-1185">Reference proteome</keyword>
<dbReference type="InterPro" id="IPR030045">
    <property type="entry name" value="CTNNAL1"/>
</dbReference>
<dbReference type="Gene3D" id="1.20.120.230">
    <property type="entry name" value="Alpha-catenin/vinculin-like"/>
    <property type="match status" value="1"/>
</dbReference>
<dbReference type="GO" id="GO:0005737">
    <property type="term" value="C:cytoplasm"/>
    <property type="evidence" value="ECO:0007669"/>
    <property type="project" value="UniProtKB-SubCell"/>
</dbReference>
<dbReference type="PANTHER" id="PTHR46342">
    <property type="entry name" value="ALPHA-CATULIN"/>
    <property type="match status" value="1"/>
</dbReference>
<name>A0A182SV26_9DIPT</name>
<proteinExistence type="predicted"/>
<dbReference type="SUPFAM" id="SSF47220">
    <property type="entry name" value="alpha-catenin/vinculin-like"/>
    <property type="match status" value="1"/>
</dbReference>
<accession>A0A182SV26</accession>
<dbReference type="PANTHER" id="PTHR46342:SF1">
    <property type="entry name" value="ALPHA-CATULIN"/>
    <property type="match status" value="1"/>
</dbReference>
<dbReference type="InterPro" id="IPR001033">
    <property type="entry name" value="Alpha_catenin"/>
</dbReference>